<keyword evidence="5" id="KW-1185">Reference proteome</keyword>
<protein>
    <submittedName>
        <fullName evidence="4">SHIRT domain-containing protein</fullName>
    </submittedName>
</protein>
<evidence type="ECO:0000259" key="3">
    <source>
        <dbReference type="Pfam" id="PF18655"/>
    </source>
</evidence>
<proteinExistence type="predicted"/>
<name>A0ABT2TB80_9FIRM</name>
<organism evidence="4 5">
    <name type="scientific">Faecalicatena acetigenes</name>
    <dbReference type="NCBI Taxonomy" id="2981790"/>
    <lineage>
        <taxon>Bacteria</taxon>
        <taxon>Bacillati</taxon>
        <taxon>Bacillota</taxon>
        <taxon>Clostridia</taxon>
        <taxon>Lachnospirales</taxon>
        <taxon>Lachnospiraceae</taxon>
        <taxon>Faecalicatena</taxon>
    </lineage>
</organism>
<accession>A0ABT2TB80</accession>
<comment type="caution">
    <text evidence="4">The sequence shown here is derived from an EMBL/GenBank/DDBJ whole genome shotgun (WGS) entry which is preliminary data.</text>
</comment>
<evidence type="ECO:0000256" key="1">
    <source>
        <dbReference type="SAM" id="Phobius"/>
    </source>
</evidence>
<feature type="domain" description="SHIRT" evidence="3">
    <location>
        <begin position="846"/>
        <end position="931"/>
    </location>
</feature>
<dbReference type="EMBL" id="JAOQJX010000009">
    <property type="protein sequence ID" value="MCU6747538.1"/>
    <property type="molecule type" value="Genomic_DNA"/>
</dbReference>
<reference evidence="4 5" key="1">
    <citation type="journal article" date="2021" name="ISME Commun">
        <title>Automated analysis of genomic sequences facilitates high-throughput and comprehensive description of bacteria.</title>
        <authorList>
            <person name="Hitch T.C.A."/>
        </authorList>
    </citation>
    <scope>NUCLEOTIDE SEQUENCE [LARGE SCALE GENOMIC DNA]</scope>
    <source>
        <strain evidence="4 5">H2_18</strain>
    </source>
</reference>
<feature type="transmembrane region" description="Helical" evidence="1">
    <location>
        <begin position="969"/>
        <end position="989"/>
    </location>
</feature>
<keyword evidence="1" id="KW-0812">Transmembrane</keyword>
<dbReference type="Pfam" id="PF18655">
    <property type="entry name" value="SHIRT"/>
    <property type="match status" value="1"/>
</dbReference>
<sequence length="996" mass="106858">MKLTRRAAAWFFTLIVAAGLVPQTVFAEETTAFPLQYEVLQEINEDKTEATISLEFTETETVQLEKVTLPDGTEKTEDLTVITYTVSVNEKYDFKVDYFTDGVEQEETIPVEITELVEKKTGEEIPAEEKEKLTAVETTSNLLQADGNTYEVSSGDELTTALEQIENSQETEATIVLTADIGTNVKFVGAANKTITVKSTDGQKYALTLGSELVGDITLDNVKASAETLYCSGHRTIFTENCEFTISGTLYGGGKAKTVQSVYVKINGTGKINTTDIENTVVGGSYKGSVEGDIYVELAGNITYGNKAGHYLVATNKATAYGGDKPSGTPLEVGGNVTLILDGPVTGTAPQNIVGAYNSHVKGNVTVQVKAGYAIGIEGMREDPTQSIVDGDIHIIAGDPAYEGTDRICRIAANWDIVGAGEKINLTGSLFQVGGNVTIDTYENVWGWDKDGTPANDPPGIVGAGSATVAGKVTINAKGSHLEDIVGADNTGTSGSSVGGDILINAQNVDLRNSYNEKSGILPLLSGTKAGKDVTVNLDSGLLSGIYGYGGTVGGNMEINITGTPKFTDDEAGVWGVNNTDSKERSVLNFDKAKTSIPIVGYFTEMNVINESDVTLGNEKKNAFGTVYDVNINTNASLTTNKQAYSKGALTMDHGTWIAKGFLYVTTTTNTNNSKIVMNDYAAFGYGYKNDNAYDKTVVTSNDDIYTFNQCAYVDKIYGNSAIVNSTWNVFVPTMIGGNYIAASNKLNVLAFVDQENYPDEKIPLEILGTATGKTAVTLVDKTDTSKEGKPIVGQNYINALKVSEDTFELANKNAVSCGLYFKKLADANTEDKGDYDMWQVAKKDVYQVLYEFVSGTAGKQLPDAITDVLPIDSDKYAEGATVNAMQPDETEIAVSDGVWKFEGYDADSKVANTEHTDENGNIKFIGTWEFVKDKDAPIIFDESDKPSKPDSNKLNDHGSVETGDKTNILLWGIGTIISALAVLIVVSVKRKTNKS</sequence>
<evidence type="ECO:0000256" key="2">
    <source>
        <dbReference type="SAM" id="SignalP"/>
    </source>
</evidence>
<gene>
    <name evidence="4" type="ORF">OCV51_07700</name>
</gene>
<keyword evidence="1" id="KW-0472">Membrane</keyword>
<dbReference type="RefSeq" id="WP_059067824.1">
    <property type="nucleotide sequence ID" value="NZ_JAOQJX010000009.1"/>
</dbReference>
<evidence type="ECO:0000313" key="4">
    <source>
        <dbReference type="EMBL" id="MCU6747538.1"/>
    </source>
</evidence>
<feature type="signal peptide" evidence="2">
    <location>
        <begin position="1"/>
        <end position="27"/>
    </location>
</feature>
<feature type="chain" id="PRO_5045642281" evidence="2">
    <location>
        <begin position="28"/>
        <end position="996"/>
    </location>
</feature>
<dbReference type="InterPro" id="IPR041030">
    <property type="entry name" value="SHIRT"/>
</dbReference>
<evidence type="ECO:0000313" key="5">
    <source>
        <dbReference type="Proteomes" id="UP001652394"/>
    </source>
</evidence>
<keyword evidence="2" id="KW-0732">Signal</keyword>
<keyword evidence="1" id="KW-1133">Transmembrane helix</keyword>
<dbReference type="Proteomes" id="UP001652394">
    <property type="component" value="Unassembled WGS sequence"/>
</dbReference>